<comment type="subcellular location">
    <subcellularLocation>
        <location evidence="1">Cell membrane</location>
        <topology evidence="1">Multi-pass membrane protein</topology>
    </subcellularLocation>
</comment>
<evidence type="ECO:0000256" key="3">
    <source>
        <dbReference type="ARBA" id="ARBA00022475"/>
    </source>
</evidence>
<dbReference type="PANTHER" id="PTHR33508">
    <property type="entry name" value="UPF0056 MEMBRANE PROTEIN YHCE"/>
    <property type="match status" value="1"/>
</dbReference>
<dbReference type="PANTHER" id="PTHR33508:SF1">
    <property type="entry name" value="UPF0056 MEMBRANE PROTEIN YHCE"/>
    <property type="match status" value="1"/>
</dbReference>
<dbReference type="NCBIfam" id="NF008320">
    <property type="entry name" value="PRK11111.1"/>
    <property type="match status" value="1"/>
</dbReference>
<dbReference type="GO" id="GO:0005886">
    <property type="term" value="C:plasma membrane"/>
    <property type="evidence" value="ECO:0007669"/>
    <property type="project" value="UniProtKB-SubCell"/>
</dbReference>
<proteinExistence type="inferred from homology"/>
<sequence length="210" mass="22549">METFANYIKIAVSILVVVNPIGNSPIFLSVTEDQNEKQRNKTAFTTALAVAITLICSVFFGERILKLFGIDIPAFQVGAGILILLMAISMLHAKVTGSKHTPEEAKEAEEKENVAIVPLAIPLMAGPGAMSTVILCSNQSTQWEHKILLVLIVILISVFVWISLRMSTVIGKVIGKTGINIATRLMGLILAAIAVEFISKGLKVLLPGLS</sequence>
<keyword evidence="5 7" id="KW-1133">Transmembrane helix</keyword>
<feature type="transmembrane region" description="Helical" evidence="7">
    <location>
        <begin position="6"/>
        <end position="30"/>
    </location>
</feature>
<evidence type="ECO:0000256" key="1">
    <source>
        <dbReference type="ARBA" id="ARBA00004651"/>
    </source>
</evidence>
<evidence type="ECO:0000256" key="2">
    <source>
        <dbReference type="ARBA" id="ARBA00009784"/>
    </source>
</evidence>
<evidence type="ECO:0000313" key="8">
    <source>
        <dbReference type="EMBL" id="VAX35875.1"/>
    </source>
</evidence>
<dbReference type="Pfam" id="PF01914">
    <property type="entry name" value="MarC"/>
    <property type="match status" value="1"/>
</dbReference>
<name>A0A3B1DV88_9ZZZZ</name>
<keyword evidence="6 7" id="KW-0472">Membrane</keyword>
<organism evidence="8">
    <name type="scientific">hydrothermal vent metagenome</name>
    <dbReference type="NCBI Taxonomy" id="652676"/>
    <lineage>
        <taxon>unclassified sequences</taxon>
        <taxon>metagenomes</taxon>
        <taxon>ecological metagenomes</taxon>
    </lineage>
</organism>
<dbReference type="EMBL" id="UOGJ01000074">
    <property type="protein sequence ID" value="VAX35875.1"/>
    <property type="molecule type" value="Genomic_DNA"/>
</dbReference>
<reference evidence="8" key="1">
    <citation type="submission" date="2018-06" db="EMBL/GenBank/DDBJ databases">
        <authorList>
            <person name="Zhirakovskaya E."/>
        </authorList>
    </citation>
    <scope>NUCLEOTIDE SEQUENCE</scope>
</reference>
<feature type="transmembrane region" description="Helical" evidence="7">
    <location>
        <begin position="42"/>
        <end position="60"/>
    </location>
</feature>
<keyword evidence="4 7" id="KW-0812">Transmembrane</keyword>
<feature type="transmembrane region" description="Helical" evidence="7">
    <location>
        <begin position="147"/>
        <end position="164"/>
    </location>
</feature>
<accession>A0A3B1DV88</accession>
<feature type="transmembrane region" description="Helical" evidence="7">
    <location>
        <begin position="72"/>
        <end position="93"/>
    </location>
</feature>
<protein>
    <submittedName>
        <fullName evidence="8">UPF0056 inner membrane protein YchE</fullName>
    </submittedName>
</protein>
<comment type="similarity">
    <text evidence="2">Belongs to the UPF0056 (MarC) family.</text>
</comment>
<evidence type="ECO:0000256" key="4">
    <source>
        <dbReference type="ARBA" id="ARBA00022692"/>
    </source>
</evidence>
<evidence type="ECO:0000256" key="7">
    <source>
        <dbReference type="SAM" id="Phobius"/>
    </source>
</evidence>
<dbReference type="InterPro" id="IPR002771">
    <property type="entry name" value="Multi_antbiot-R_MarC"/>
</dbReference>
<evidence type="ECO:0000256" key="5">
    <source>
        <dbReference type="ARBA" id="ARBA00022989"/>
    </source>
</evidence>
<dbReference type="AlphaFoldDB" id="A0A3B1DV88"/>
<feature type="transmembrane region" description="Helical" evidence="7">
    <location>
        <begin position="185"/>
        <end position="206"/>
    </location>
</feature>
<dbReference type="NCBIfam" id="TIGR00427">
    <property type="entry name" value="NAAT family transporter"/>
    <property type="match status" value="1"/>
</dbReference>
<keyword evidence="3" id="KW-1003">Cell membrane</keyword>
<gene>
    <name evidence="8" type="ORF">MNBD_UNCLBAC01-1061</name>
</gene>
<evidence type="ECO:0000256" key="6">
    <source>
        <dbReference type="ARBA" id="ARBA00023136"/>
    </source>
</evidence>